<evidence type="ECO:0000313" key="1">
    <source>
        <dbReference type="EMBL" id="KZL80542.1"/>
    </source>
</evidence>
<dbReference type="AlphaFoldDB" id="A0A167AUQ4"/>
<protein>
    <submittedName>
        <fullName evidence="1">Uncharacterized protein</fullName>
    </submittedName>
</protein>
<keyword evidence="2" id="KW-1185">Reference proteome</keyword>
<dbReference type="Proteomes" id="UP000076584">
    <property type="component" value="Unassembled WGS sequence"/>
</dbReference>
<reference evidence="1 2" key="1">
    <citation type="submission" date="2015-06" db="EMBL/GenBank/DDBJ databases">
        <title>Survival trade-offs in plant roots during colonization by closely related pathogenic and mutualistic fungi.</title>
        <authorList>
            <person name="Hacquard S."/>
            <person name="Kracher B."/>
            <person name="Hiruma K."/>
            <person name="Weinman A."/>
            <person name="Muench P."/>
            <person name="Garrido Oter R."/>
            <person name="Ver Loren van Themaat E."/>
            <person name="Dallerey J.-F."/>
            <person name="Damm U."/>
            <person name="Henrissat B."/>
            <person name="Lespinet O."/>
            <person name="Thon M."/>
            <person name="Kemen E."/>
            <person name="McHardy A.C."/>
            <person name="Schulze-Lefert P."/>
            <person name="O'Connell R.J."/>
        </authorList>
    </citation>
    <scope>NUCLEOTIDE SEQUENCE [LARGE SCALE GENOMIC DNA]</scope>
    <source>
        <strain evidence="1 2">MAFF 238704</strain>
    </source>
</reference>
<feature type="non-terminal residue" evidence="1">
    <location>
        <position position="1"/>
    </location>
</feature>
<sequence length="152" mass="16424">LYPTFEEYETLAREVNKDFGVAAKLPFLLHIAVETAAACSFILKPASQLPAPSPAAQLVLQSFGGLLLSTNLTCLIFVARSFDETARLVAAALAFWHVWPCWRAYVRLTRPEVDGMGKDKGEVVRKTLGGPEVHLAVHAGVFTLFVGAALVG</sequence>
<comment type="caution">
    <text evidence="1">The sequence shown here is derived from an EMBL/GenBank/DDBJ whole genome shotgun (WGS) entry which is preliminary data.</text>
</comment>
<proteinExistence type="predicted"/>
<gene>
    <name evidence="1" type="ORF">CI238_10649</name>
</gene>
<accession>A0A167AUQ4</accession>
<name>A0A167AUQ4_COLIC</name>
<dbReference type="EMBL" id="LFIW01001873">
    <property type="protein sequence ID" value="KZL80542.1"/>
    <property type="molecule type" value="Genomic_DNA"/>
</dbReference>
<organism evidence="1 2">
    <name type="scientific">Colletotrichum incanum</name>
    <name type="common">Soybean anthracnose fungus</name>
    <dbReference type="NCBI Taxonomy" id="1573173"/>
    <lineage>
        <taxon>Eukaryota</taxon>
        <taxon>Fungi</taxon>
        <taxon>Dikarya</taxon>
        <taxon>Ascomycota</taxon>
        <taxon>Pezizomycotina</taxon>
        <taxon>Sordariomycetes</taxon>
        <taxon>Hypocreomycetidae</taxon>
        <taxon>Glomerellales</taxon>
        <taxon>Glomerellaceae</taxon>
        <taxon>Colletotrichum</taxon>
        <taxon>Colletotrichum spaethianum species complex</taxon>
    </lineage>
</organism>
<evidence type="ECO:0000313" key="2">
    <source>
        <dbReference type="Proteomes" id="UP000076584"/>
    </source>
</evidence>